<protein>
    <submittedName>
        <fullName evidence="1">Uncharacterized protein</fullName>
    </submittedName>
</protein>
<accession>A0A3P7L0N5</accession>
<dbReference type="AlphaFoldDB" id="A0A3P7L0N5"/>
<organism evidence="1 2">
    <name type="scientific">Dibothriocephalus latus</name>
    <name type="common">Fish tapeworm</name>
    <name type="synonym">Diphyllobothrium latum</name>
    <dbReference type="NCBI Taxonomy" id="60516"/>
    <lineage>
        <taxon>Eukaryota</taxon>
        <taxon>Metazoa</taxon>
        <taxon>Spiralia</taxon>
        <taxon>Lophotrochozoa</taxon>
        <taxon>Platyhelminthes</taxon>
        <taxon>Cestoda</taxon>
        <taxon>Eucestoda</taxon>
        <taxon>Diphyllobothriidea</taxon>
        <taxon>Diphyllobothriidae</taxon>
        <taxon>Dibothriocephalus</taxon>
    </lineage>
</organism>
<dbReference type="EMBL" id="UYRU01048742">
    <property type="protein sequence ID" value="VDN10244.1"/>
    <property type="molecule type" value="Genomic_DNA"/>
</dbReference>
<dbReference type="OrthoDB" id="10470940at2759"/>
<keyword evidence="2" id="KW-1185">Reference proteome</keyword>
<sequence length="167" mass="18864">MTSSPAASQAILSTESPDSTEHTFTFVLPDFYDNEHMNESDADHHFNNSDWTGFGAGVETEGSNEMFDDACAYLQHRVEYLFKINLTECVTSWEESSDNEPSAMCDLLKRTIVDVCKRVDGCDEDDLMKTVFEHLKNLLTTESLHDAIVMVSCWCDMLESSNLPQSR</sequence>
<gene>
    <name evidence="1" type="ORF">DILT_LOCUS6075</name>
</gene>
<name>A0A3P7L0N5_DIBLA</name>
<reference evidence="1 2" key="1">
    <citation type="submission" date="2018-11" db="EMBL/GenBank/DDBJ databases">
        <authorList>
            <consortium name="Pathogen Informatics"/>
        </authorList>
    </citation>
    <scope>NUCLEOTIDE SEQUENCE [LARGE SCALE GENOMIC DNA]</scope>
</reference>
<dbReference type="Proteomes" id="UP000281553">
    <property type="component" value="Unassembled WGS sequence"/>
</dbReference>
<proteinExistence type="predicted"/>
<evidence type="ECO:0000313" key="2">
    <source>
        <dbReference type="Proteomes" id="UP000281553"/>
    </source>
</evidence>
<evidence type="ECO:0000313" key="1">
    <source>
        <dbReference type="EMBL" id="VDN10244.1"/>
    </source>
</evidence>